<dbReference type="HOGENOM" id="CLU_085114_4_1_9"/>
<reference evidence="11 14" key="3">
    <citation type="submission" date="2019-01" db="EMBL/GenBank/DDBJ databases">
        <title>Draft genome sequence of Lactobacillus paraplantarum OSY-TC318, a Producer of the novel lantibiotic Paraplantaracin TC318.</title>
        <authorList>
            <person name="Hussein W.E."/>
            <person name="Huang E."/>
            <person name="Yousef A.E."/>
        </authorList>
    </citation>
    <scope>NUCLEOTIDE SEQUENCE [LARGE SCALE GENOMIC DNA]</scope>
    <source>
        <strain evidence="11 14">OSY-TC318</strain>
    </source>
</reference>
<dbReference type="GO" id="GO:0005886">
    <property type="term" value="C:plasma membrane"/>
    <property type="evidence" value="ECO:0007669"/>
    <property type="project" value="UniProtKB-SubCell"/>
</dbReference>
<comment type="subcellular location">
    <subcellularLocation>
        <location evidence="8">Cell membrane</location>
        <topology evidence="8">Peripheral membrane protein</topology>
    </subcellularLocation>
    <subcellularLocation>
        <location evidence="1">Membrane</location>
    </subcellularLocation>
</comment>
<dbReference type="PANTHER" id="PTHR11910">
    <property type="entry name" value="ATP SYNTHASE DELTA CHAIN"/>
    <property type="match status" value="1"/>
</dbReference>
<keyword evidence="8" id="KW-1003">Cell membrane</keyword>
<dbReference type="HAMAP" id="MF_01416">
    <property type="entry name" value="ATP_synth_delta_bact"/>
    <property type="match status" value="1"/>
</dbReference>
<protein>
    <recommendedName>
        <fullName evidence="8">ATP synthase subunit delta</fullName>
    </recommendedName>
    <alternativeName>
        <fullName evidence="8">ATP synthase F(1) sector subunit delta</fullName>
    </alternativeName>
    <alternativeName>
        <fullName evidence="8">F-type ATPase subunit delta</fullName>
        <shortName evidence="8">F-ATPase subunit delta</shortName>
    </alternativeName>
</protein>
<dbReference type="EMBL" id="SEHH01000068">
    <property type="protein sequence ID" value="TBX41087.1"/>
    <property type="molecule type" value="Genomic_DNA"/>
</dbReference>
<dbReference type="EMBL" id="CP032744">
    <property type="protein sequence ID" value="AYJ39186.1"/>
    <property type="molecule type" value="Genomic_DNA"/>
</dbReference>
<gene>
    <name evidence="8 10" type="primary">atpH</name>
    <name evidence="11" type="ORF">EUZ87_10015</name>
    <name evidence="9" type="ORF">LP667_10405</name>
    <name evidence="10" type="ORF">LPPLD21_02563</name>
</gene>
<evidence type="ECO:0000256" key="6">
    <source>
        <dbReference type="ARBA" id="ARBA00023196"/>
    </source>
</evidence>
<dbReference type="RefSeq" id="WP_021732597.1">
    <property type="nucleotide sequence ID" value="NZ_AVAI01000157.1"/>
</dbReference>
<dbReference type="GO" id="GO:0046933">
    <property type="term" value="F:proton-transporting ATP synthase activity, rotational mechanism"/>
    <property type="evidence" value="ECO:0007669"/>
    <property type="project" value="UniProtKB-UniRule"/>
</dbReference>
<keyword evidence="7 8" id="KW-0066">ATP synthesis</keyword>
<accession>A0A098R262</accession>
<evidence type="ECO:0000313" key="10">
    <source>
        <dbReference type="EMBL" id="GBF03008.1"/>
    </source>
</evidence>
<evidence type="ECO:0000313" key="11">
    <source>
        <dbReference type="EMBL" id="TBX41087.1"/>
    </source>
</evidence>
<dbReference type="InterPro" id="IPR026015">
    <property type="entry name" value="ATP_synth_OSCP/delta_N_sf"/>
</dbReference>
<dbReference type="InterPro" id="IPR020781">
    <property type="entry name" value="ATPase_OSCP/d_CS"/>
</dbReference>
<evidence type="ECO:0000313" key="9">
    <source>
        <dbReference type="EMBL" id="AYJ39186.1"/>
    </source>
</evidence>
<dbReference type="PRINTS" id="PR00125">
    <property type="entry name" value="ATPASEDELTA"/>
</dbReference>
<organism evidence="9 13">
    <name type="scientific">Lactiplantibacillus paraplantarum</name>
    <dbReference type="NCBI Taxonomy" id="60520"/>
    <lineage>
        <taxon>Bacteria</taxon>
        <taxon>Bacillati</taxon>
        <taxon>Bacillota</taxon>
        <taxon>Bacilli</taxon>
        <taxon>Lactobacillales</taxon>
        <taxon>Lactobacillaceae</taxon>
        <taxon>Lactiplantibacillus</taxon>
    </lineage>
</organism>
<dbReference type="Gene3D" id="1.10.520.20">
    <property type="entry name" value="N-terminal domain of the delta subunit of the F1F0-ATP synthase"/>
    <property type="match status" value="1"/>
</dbReference>
<dbReference type="GO" id="GO:0016787">
    <property type="term" value="F:hydrolase activity"/>
    <property type="evidence" value="ECO:0007669"/>
    <property type="project" value="UniProtKB-KW"/>
</dbReference>
<evidence type="ECO:0000256" key="2">
    <source>
        <dbReference type="ARBA" id="ARBA00022448"/>
    </source>
</evidence>
<reference evidence="10 12" key="1">
    <citation type="submission" date="2017-04" db="EMBL/GenBank/DDBJ databases">
        <title>In vitro and in silico characterization of Lactobacillus paraplantarum D2-1, a starter culture for soymilk fermentation.</title>
        <authorList>
            <person name="Endo A."/>
            <person name="Sasaki F."/>
            <person name="Maeno S."/>
            <person name="Kanesaki Y."/>
            <person name="Kubota E."/>
            <person name="Torres G.A."/>
            <person name="Tomita S."/>
            <person name="Nakagawa J."/>
        </authorList>
    </citation>
    <scope>NUCLEOTIDE SEQUENCE [LARGE SCALE GENOMIC DNA]</scope>
    <source>
        <strain evidence="10 12">D2-1</strain>
    </source>
</reference>
<evidence type="ECO:0000256" key="5">
    <source>
        <dbReference type="ARBA" id="ARBA00023136"/>
    </source>
</evidence>
<keyword evidence="12" id="KW-1185">Reference proteome</keyword>
<dbReference type="InterPro" id="IPR000711">
    <property type="entry name" value="ATPase_OSCP/dsu"/>
</dbReference>
<dbReference type="Pfam" id="PF00213">
    <property type="entry name" value="OSCP"/>
    <property type="match status" value="1"/>
</dbReference>
<dbReference type="Proteomes" id="UP000236162">
    <property type="component" value="Unassembled WGS sequence"/>
</dbReference>
<dbReference type="Proteomes" id="UP000292648">
    <property type="component" value="Unassembled WGS sequence"/>
</dbReference>
<keyword evidence="5 8" id="KW-0472">Membrane</keyword>
<evidence type="ECO:0000313" key="14">
    <source>
        <dbReference type="Proteomes" id="UP000292648"/>
    </source>
</evidence>
<keyword evidence="4 8" id="KW-0406">Ion transport</keyword>
<comment type="similarity">
    <text evidence="8">Belongs to the ATPase delta chain family.</text>
</comment>
<dbReference type="Proteomes" id="UP000277896">
    <property type="component" value="Chromosome"/>
</dbReference>
<evidence type="ECO:0000256" key="3">
    <source>
        <dbReference type="ARBA" id="ARBA00022781"/>
    </source>
</evidence>
<dbReference type="PROSITE" id="PS00389">
    <property type="entry name" value="ATPASE_DELTA"/>
    <property type="match status" value="1"/>
</dbReference>
<dbReference type="SUPFAM" id="SSF47928">
    <property type="entry name" value="N-terminal domain of the delta subunit of the F1F0-ATP synthase"/>
    <property type="match status" value="1"/>
</dbReference>
<dbReference type="KEGG" id="lpx:ASU28_10235"/>
<keyword evidence="6 8" id="KW-0139">CF(1)</keyword>
<keyword evidence="9" id="KW-0378">Hydrolase</keyword>
<dbReference type="GeneID" id="79807847"/>
<dbReference type="NCBIfam" id="NF004401">
    <property type="entry name" value="PRK05758.2-1"/>
    <property type="match status" value="1"/>
</dbReference>
<evidence type="ECO:0000256" key="1">
    <source>
        <dbReference type="ARBA" id="ARBA00004370"/>
    </source>
</evidence>
<proteinExistence type="inferred from homology"/>
<evidence type="ECO:0000256" key="4">
    <source>
        <dbReference type="ARBA" id="ARBA00023065"/>
    </source>
</evidence>
<dbReference type="eggNOG" id="COG0712">
    <property type="taxonomic scope" value="Bacteria"/>
</dbReference>
<comment type="function">
    <text evidence="8">This protein is part of the stalk that links CF(0) to CF(1). It either transmits conformational changes from CF(0) to CF(1) or is implicated in proton conduction.</text>
</comment>
<keyword evidence="3 8" id="KW-0375">Hydrogen ion transport</keyword>
<dbReference type="EMBL" id="BDOR01000019">
    <property type="protein sequence ID" value="GBF03008.1"/>
    <property type="molecule type" value="Genomic_DNA"/>
</dbReference>
<evidence type="ECO:0000256" key="7">
    <source>
        <dbReference type="ARBA" id="ARBA00023310"/>
    </source>
</evidence>
<dbReference type="NCBIfam" id="TIGR01145">
    <property type="entry name" value="ATP_synt_delta"/>
    <property type="match status" value="1"/>
</dbReference>
<comment type="function">
    <text evidence="8">F(1)F(0) ATP synthase produces ATP from ADP in the presence of a proton or sodium gradient. F-type ATPases consist of two structural domains, F(1) containing the extramembraneous catalytic core and F(0) containing the membrane proton channel, linked together by a central stalk and a peripheral stalk. During catalysis, ATP synthesis in the catalytic domain of F(1) is coupled via a rotary mechanism of the central stalk subunits to proton translocation.</text>
</comment>
<reference evidence="9 13" key="2">
    <citation type="submission" date="2018-10" db="EMBL/GenBank/DDBJ databases">
        <title>Genome seuquencing of Lactobacillus species.</title>
        <authorList>
            <person name="Baek C."/>
            <person name="Yi H."/>
        </authorList>
    </citation>
    <scope>NUCLEOTIDE SEQUENCE [LARGE SCALE GENOMIC DNA]</scope>
    <source>
        <strain evidence="9 13">DSM 10667</strain>
    </source>
</reference>
<dbReference type="AlphaFoldDB" id="A0A098R262"/>
<sequence length="181" mass="20079">MSLDNLTIASRYSKALFELAVEKDQTEAFLAELKQLRQVFVDNPQLAEVLSGSLLPVDQKQTTLSTLTDHASEYIKNFIQMLYDYGRMSNLVDIVDAFEARFDESRKIVHAEVTSAVKLSDEQADAIAKAFAKRVGANQVVLSRKVDEAIIGGVIVKSNNQTFDGSVALQLTNLRRALINN</sequence>
<dbReference type="GO" id="GO:0045259">
    <property type="term" value="C:proton-transporting ATP synthase complex"/>
    <property type="evidence" value="ECO:0007669"/>
    <property type="project" value="UniProtKB-KW"/>
</dbReference>
<evidence type="ECO:0000313" key="13">
    <source>
        <dbReference type="Proteomes" id="UP000277896"/>
    </source>
</evidence>
<evidence type="ECO:0000313" key="12">
    <source>
        <dbReference type="Proteomes" id="UP000236162"/>
    </source>
</evidence>
<evidence type="ECO:0000256" key="8">
    <source>
        <dbReference type="HAMAP-Rule" id="MF_01416"/>
    </source>
</evidence>
<keyword evidence="2 8" id="KW-0813">Transport</keyword>
<name>A0A098R262_9LACO</name>